<feature type="compositionally biased region" description="Basic and acidic residues" evidence="1">
    <location>
        <begin position="642"/>
        <end position="665"/>
    </location>
</feature>
<keyword evidence="3" id="KW-1185">Reference proteome</keyword>
<dbReference type="RefSeq" id="WP_167209095.1">
    <property type="nucleotide sequence ID" value="NZ_CP050063.1"/>
</dbReference>
<gene>
    <name evidence="2" type="ORF">G8759_14495</name>
</gene>
<feature type="compositionally biased region" description="Polar residues" evidence="1">
    <location>
        <begin position="609"/>
        <end position="624"/>
    </location>
</feature>
<evidence type="ECO:0000313" key="2">
    <source>
        <dbReference type="EMBL" id="QIP13738.1"/>
    </source>
</evidence>
<dbReference type="Proteomes" id="UP000501802">
    <property type="component" value="Chromosome"/>
</dbReference>
<organism evidence="2 3">
    <name type="scientific">Spirosoma aureum</name>
    <dbReference type="NCBI Taxonomy" id="2692134"/>
    <lineage>
        <taxon>Bacteria</taxon>
        <taxon>Pseudomonadati</taxon>
        <taxon>Bacteroidota</taxon>
        <taxon>Cytophagia</taxon>
        <taxon>Cytophagales</taxon>
        <taxon>Cytophagaceae</taxon>
        <taxon>Spirosoma</taxon>
    </lineage>
</organism>
<evidence type="ECO:0008006" key="4">
    <source>
        <dbReference type="Google" id="ProtNLM"/>
    </source>
</evidence>
<reference evidence="2 3" key="1">
    <citation type="submission" date="2020-03" db="EMBL/GenBank/DDBJ databases">
        <authorList>
            <person name="Kim M.K."/>
        </authorList>
    </citation>
    <scope>NUCLEOTIDE SEQUENCE [LARGE SCALE GENOMIC DNA]</scope>
    <source>
        <strain evidence="2 3">BT328</strain>
    </source>
</reference>
<accession>A0A6G9AMU3</accession>
<proteinExistence type="predicted"/>
<sequence>MNSFQKPMVGLLLFSLIQVNTFAQTNWPKEIPLETGGRIILYQLQPETVSGNRLTARAAFSIREKRGDEPIFGAMWLNASLDTDKAERTARLESIQITEAKFPVEENQSQVNILRALLLQEIPKWKLDIPLDELIVTMDGARSGDKDQFKNDPPEIIYTQQPTRLVLIDGEPFIKPDDQLGVNRLQNSASLIVQQPNDNLFYYYTSPFWYQSTAILTGWTPLSKWPRWVKRLNRKIKKLEKENQELPADDSDNEAIEPPIITVRTKPAELIQSLGQAQLAPIQGTNLLYVVNTESAIFMDVSSQLYYVVLSGRWYRAASLQGRWSFVPADSLPGDFAQIPEGSTKAEVLAYVPGTEAAREAIQDAQIPQTAKVDRKKATCRVTYDGAPQFEPIEGTNLFIAVNASNTVLRANASFYCVENGVWFIANNPAGPWAVSVERPIDVNKIPPSSPAYPVKYVYIYDIDPDYVYMGYTAGYSGCYVYGPTILFGTGFYYRPWYGKVYLPRPFTWGFSLQYNPWAGWHFGFGHSWFTFSPWFNFWRWWGPPRHLEQLPRRYNRYPNQPGGRNPRISSNNNVYRYRNDVVTRNLERDYQSTTERPSNSRTYRPLSNKAQPSGYTPSRQPSRNLPFKSPGQAQDTPNDVYSDRSGKTYQRDRTGNWQQREGKGWRPTSRENNPTLPQVQRDYQLRERGSGRVRQQPGGLGQPAKPTPPRKLSGTIRLPR</sequence>
<dbReference type="EMBL" id="CP050063">
    <property type="protein sequence ID" value="QIP13738.1"/>
    <property type="molecule type" value="Genomic_DNA"/>
</dbReference>
<dbReference type="AlphaFoldDB" id="A0A6G9AMU3"/>
<feature type="compositionally biased region" description="Polar residues" evidence="1">
    <location>
        <begin position="592"/>
        <end position="603"/>
    </location>
</feature>
<protein>
    <recommendedName>
        <fullName evidence="4">Carbohydrate-binding family V/XII</fullName>
    </recommendedName>
</protein>
<evidence type="ECO:0000256" key="1">
    <source>
        <dbReference type="SAM" id="MobiDB-lite"/>
    </source>
</evidence>
<evidence type="ECO:0000313" key="3">
    <source>
        <dbReference type="Proteomes" id="UP000501802"/>
    </source>
</evidence>
<feature type="region of interest" description="Disordered" evidence="1">
    <location>
        <begin position="587"/>
        <end position="721"/>
    </location>
</feature>
<name>A0A6G9AMU3_9BACT</name>
<dbReference type="KEGG" id="spib:G8759_14495"/>